<sequence length="59" mass="6590">MTWADFNNDGKMDLFLGAGRNAANNADTTASRVYWNSGTVVQAVYLVQPQVQMAVRRRI</sequence>
<organism evidence="2 3">
    <name type="scientific">Acinetobacter bereziniae</name>
    <name type="common">Acinetobacter genomosp. 10</name>
    <dbReference type="NCBI Taxonomy" id="106648"/>
    <lineage>
        <taxon>Bacteria</taxon>
        <taxon>Pseudomonadati</taxon>
        <taxon>Pseudomonadota</taxon>
        <taxon>Gammaproteobacteria</taxon>
        <taxon>Moraxellales</taxon>
        <taxon>Moraxellaceae</taxon>
        <taxon>Acinetobacter</taxon>
    </lineage>
</organism>
<protein>
    <recommendedName>
        <fullName evidence="4">VCBS repeat-containing protein</fullName>
    </recommendedName>
</protein>
<dbReference type="Pfam" id="PF01839">
    <property type="entry name" value="FG-GAP"/>
    <property type="match status" value="1"/>
</dbReference>
<proteinExistence type="predicted"/>
<keyword evidence="1" id="KW-0732">Signal</keyword>
<dbReference type="AlphaFoldDB" id="A0A833UJD2"/>
<dbReference type="SUPFAM" id="SSF69318">
    <property type="entry name" value="Integrin alpha N-terminal domain"/>
    <property type="match status" value="1"/>
</dbReference>
<evidence type="ECO:0000313" key="3">
    <source>
        <dbReference type="Proteomes" id="UP000490535"/>
    </source>
</evidence>
<dbReference type="EMBL" id="WNDP01000179">
    <property type="protein sequence ID" value="KAF1018348.1"/>
    <property type="molecule type" value="Genomic_DNA"/>
</dbReference>
<comment type="caution">
    <text evidence="2">The sequence shown here is derived from an EMBL/GenBank/DDBJ whole genome shotgun (WGS) entry which is preliminary data.</text>
</comment>
<reference evidence="3" key="1">
    <citation type="journal article" date="2020" name="MBio">
        <title>Horizontal gene transfer to a defensive symbiont with a reduced genome amongst a multipartite beetle microbiome.</title>
        <authorList>
            <person name="Waterworth S.C."/>
            <person name="Florez L.V."/>
            <person name="Rees E.R."/>
            <person name="Hertweck C."/>
            <person name="Kaltenpoth M."/>
            <person name="Kwan J.C."/>
        </authorList>
    </citation>
    <scope>NUCLEOTIDE SEQUENCE [LARGE SCALE GENOMIC DNA]</scope>
</reference>
<evidence type="ECO:0000256" key="1">
    <source>
        <dbReference type="ARBA" id="ARBA00022729"/>
    </source>
</evidence>
<name>A0A833UJD2_ACIBZ</name>
<gene>
    <name evidence="2" type="ORF">GAK29_04275</name>
</gene>
<accession>A0A833UJD2</accession>
<dbReference type="Proteomes" id="UP000490535">
    <property type="component" value="Unassembled WGS sequence"/>
</dbReference>
<dbReference type="InterPro" id="IPR013517">
    <property type="entry name" value="FG-GAP"/>
</dbReference>
<evidence type="ECO:0008006" key="4">
    <source>
        <dbReference type="Google" id="ProtNLM"/>
    </source>
</evidence>
<dbReference type="InterPro" id="IPR028994">
    <property type="entry name" value="Integrin_alpha_N"/>
</dbReference>
<evidence type="ECO:0000313" key="2">
    <source>
        <dbReference type="EMBL" id="KAF1018348.1"/>
    </source>
</evidence>